<comment type="caution">
    <text evidence="2">The sequence shown here is derived from an EMBL/GenBank/DDBJ whole genome shotgun (WGS) entry which is preliminary data.</text>
</comment>
<evidence type="ECO:0000313" key="3">
    <source>
        <dbReference type="Proteomes" id="UP000469385"/>
    </source>
</evidence>
<dbReference type="PANTHER" id="PTHR41521">
    <property type="match status" value="1"/>
</dbReference>
<protein>
    <submittedName>
        <fullName evidence="2">DUF1330 domain-containing protein</fullName>
    </submittedName>
</protein>
<sequence>MSTPAYMLVEMNITDPERYKEYMARAPLAVKAHGGEYLVRGGRHETLEGDWKPHRVAMLRFPSYEQAKAFYDAEQYVQARSYRAGATEYFNMVLVEGVSAPV</sequence>
<name>A0A6N8IPF2_9BURK</name>
<dbReference type="AlphaFoldDB" id="A0A6N8IPF2"/>
<evidence type="ECO:0000259" key="1">
    <source>
        <dbReference type="Pfam" id="PF07045"/>
    </source>
</evidence>
<dbReference type="InterPro" id="IPR011008">
    <property type="entry name" value="Dimeric_a/b-barrel"/>
</dbReference>
<dbReference type="SUPFAM" id="SSF54909">
    <property type="entry name" value="Dimeric alpha+beta barrel"/>
    <property type="match status" value="1"/>
</dbReference>
<dbReference type="PANTHER" id="PTHR41521:SF4">
    <property type="entry name" value="BLR0684 PROTEIN"/>
    <property type="match status" value="1"/>
</dbReference>
<accession>A0A6N8IPF2</accession>
<dbReference type="InterPro" id="IPR010753">
    <property type="entry name" value="DUF1330"/>
</dbReference>
<organism evidence="2 3">
    <name type="scientific">Ramlibacter pinisoli</name>
    <dbReference type="NCBI Taxonomy" id="2682844"/>
    <lineage>
        <taxon>Bacteria</taxon>
        <taxon>Pseudomonadati</taxon>
        <taxon>Pseudomonadota</taxon>
        <taxon>Betaproteobacteria</taxon>
        <taxon>Burkholderiales</taxon>
        <taxon>Comamonadaceae</taxon>
        <taxon>Ramlibacter</taxon>
    </lineage>
</organism>
<dbReference type="EMBL" id="WSEL01000003">
    <property type="protein sequence ID" value="MVQ28718.1"/>
    <property type="molecule type" value="Genomic_DNA"/>
</dbReference>
<dbReference type="Gene3D" id="3.30.70.100">
    <property type="match status" value="1"/>
</dbReference>
<reference evidence="2 3" key="1">
    <citation type="submission" date="2019-12" db="EMBL/GenBank/DDBJ databases">
        <authorList>
            <person name="Huq M.A."/>
        </authorList>
    </citation>
    <scope>NUCLEOTIDE SEQUENCE [LARGE SCALE GENOMIC DNA]</scope>
    <source>
        <strain evidence="2 3">MAH-25</strain>
    </source>
</reference>
<evidence type="ECO:0000313" key="2">
    <source>
        <dbReference type="EMBL" id="MVQ28718.1"/>
    </source>
</evidence>
<proteinExistence type="predicted"/>
<feature type="domain" description="DUF1330" evidence="1">
    <location>
        <begin position="4"/>
        <end position="98"/>
    </location>
</feature>
<gene>
    <name evidence="2" type="ORF">GON04_04635</name>
</gene>
<dbReference type="Proteomes" id="UP000469385">
    <property type="component" value="Unassembled WGS sequence"/>
</dbReference>
<dbReference type="Pfam" id="PF07045">
    <property type="entry name" value="DUF1330"/>
    <property type="match status" value="1"/>
</dbReference>
<keyword evidence="3" id="KW-1185">Reference proteome</keyword>
<dbReference type="RefSeq" id="WP_157396791.1">
    <property type="nucleotide sequence ID" value="NZ_WSEL01000003.1"/>
</dbReference>